<accession>A0A812KY45</accession>
<dbReference type="SUPFAM" id="SSF48403">
    <property type="entry name" value="Ankyrin repeat"/>
    <property type="match status" value="1"/>
</dbReference>
<dbReference type="OrthoDB" id="346910at2759"/>
<dbReference type="InterPro" id="IPR036770">
    <property type="entry name" value="Ankyrin_rpt-contain_sf"/>
</dbReference>
<proteinExistence type="predicted"/>
<name>A0A812KY45_9DINO</name>
<dbReference type="PANTHER" id="PTHR24173:SF74">
    <property type="entry name" value="ANKYRIN REPEAT DOMAIN-CONTAINING PROTEIN 16"/>
    <property type="match status" value="1"/>
</dbReference>
<feature type="repeat" description="ANK" evidence="3">
    <location>
        <begin position="71"/>
        <end position="103"/>
    </location>
</feature>
<dbReference type="Gene3D" id="1.25.40.20">
    <property type="entry name" value="Ankyrin repeat-containing domain"/>
    <property type="match status" value="1"/>
</dbReference>
<organism evidence="4 5">
    <name type="scientific">Symbiodinium natans</name>
    <dbReference type="NCBI Taxonomy" id="878477"/>
    <lineage>
        <taxon>Eukaryota</taxon>
        <taxon>Sar</taxon>
        <taxon>Alveolata</taxon>
        <taxon>Dinophyceae</taxon>
        <taxon>Suessiales</taxon>
        <taxon>Symbiodiniaceae</taxon>
        <taxon>Symbiodinium</taxon>
    </lineage>
</organism>
<evidence type="ECO:0000313" key="4">
    <source>
        <dbReference type="EMBL" id="CAE7235065.1"/>
    </source>
</evidence>
<dbReference type="EMBL" id="CAJNDS010000802">
    <property type="protein sequence ID" value="CAE7235065.1"/>
    <property type="molecule type" value="Genomic_DNA"/>
</dbReference>
<dbReference type="Pfam" id="PF12796">
    <property type="entry name" value="Ank_2"/>
    <property type="match status" value="1"/>
</dbReference>
<dbReference type="PROSITE" id="PS50088">
    <property type="entry name" value="ANK_REPEAT"/>
    <property type="match status" value="1"/>
</dbReference>
<keyword evidence="2 3" id="KW-0040">ANK repeat</keyword>
<evidence type="ECO:0000256" key="3">
    <source>
        <dbReference type="PROSITE-ProRule" id="PRU00023"/>
    </source>
</evidence>
<keyword evidence="1" id="KW-0677">Repeat</keyword>
<comment type="caution">
    <text evidence="4">The sequence shown here is derived from an EMBL/GenBank/DDBJ whole genome shotgun (WGS) entry which is preliminary data.</text>
</comment>
<evidence type="ECO:0000256" key="2">
    <source>
        <dbReference type="ARBA" id="ARBA00023043"/>
    </source>
</evidence>
<dbReference type="PANTHER" id="PTHR24173">
    <property type="entry name" value="ANKYRIN REPEAT CONTAINING"/>
    <property type="match status" value="1"/>
</dbReference>
<sequence length="186" mass="20496">MPILTEIRAPSAPPLRPQAVDAQNGNLALHISAQNGHMGLTSFLLESRRLAAIRELAYRPLGANVNAQNFNGQTALHMSVEYDMYFQTKLLLDAKADPNLENSGGHKALTGLEGAKTGTDAWDNPMNILKAASDTEEELKLAFEALAAADAKDLDRVVLAQTGMRKRKQCPQHWNADRFKEIMQKF</sequence>
<dbReference type="InterPro" id="IPR002110">
    <property type="entry name" value="Ankyrin_rpt"/>
</dbReference>
<dbReference type="SMART" id="SM00248">
    <property type="entry name" value="ANK"/>
    <property type="match status" value="2"/>
</dbReference>
<dbReference type="PROSITE" id="PS50297">
    <property type="entry name" value="ANK_REP_REGION"/>
    <property type="match status" value="1"/>
</dbReference>
<reference evidence="4" key="1">
    <citation type="submission" date="2021-02" db="EMBL/GenBank/DDBJ databases">
        <authorList>
            <person name="Dougan E. K."/>
            <person name="Rhodes N."/>
            <person name="Thang M."/>
            <person name="Chan C."/>
        </authorList>
    </citation>
    <scope>NUCLEOTIDE SEQUENCE</scope>
</reference>
<evidence type="ECO:0000313" key="5">
    <source>
        <dbReference type="Proteomes" id="UP000604046"/>
    </source>
</evidence>
<keyword evidence="5" id="KW-1185">Reference proteome</keyword>
<protein>
    <submittedName>
        <fullName evidence="4">YAR1 protein</fullName>
    </submittedName>
</protein>
<gene>
    <name evidence="4" type="primary">YAR1</name>
    <name evidence="4" type="ORF">SNAT2548_LOCUS9994</name>
</gene>
<dbReference type="AlphaFoldDB" id="A0A812KY45"/>
<dbReference type="Proteomes" id="UP000604046">
    <property type="component" value="Unassembled WGS sequence"/>
</dbReference>
<evidence type="ECO:0000256" key="1">
    <source>
        <dbReference type="ARBA" id="ARBA00022737"/>
    </source>
</evidence>